<evidence type="ECO:0000313" key="4">
    <source>
        <dbReference type="Proteomes" id="UP000215914"/>
    </source>
</evidence>
<evidence type="ECO:0000256" key="1">
    <source>
        <dbReference type="SAM" id="MobiDB-lite"/>
    </source>
</evidence>
<name>A0A251SJ40_HELAN</name>
<keyword evidence="4" id="KW-1185">Reference proteome</keyword>
<organism evidence="3 4">
    <name type="scientific">Helianthus annuus</name>
    <name type="common">Common sunflower</name>
    <dbReference type="NCBI Taxonomy" id="4232"/>
    <lineage>
        <taxon>Eukaryota</taxon>
        <taxon>Viridiplantae</taxon>
        <taxon>Streptophyta</taxon>
        <taxon>Embryophyta</taxon>
        <taxon>Tracheophyta</taxon>
        <taxon>Spermatophyta</taxon>
        <taxon>Magnoliopsida</taxon>
        <taxon>eudicotyledons</taxon>
        <taxon>Gunneridae</taxon>
        <taxon>Pentapetalae</taxon>
        <taxon>asterids</taxon>
        <taxon>campanulids</taxon>
        <taxon>Asterales</taxon>
        <taxon>Asteraceae</taxon>
        <taxon>Asteroideae</taxon>
        <taxon>Heliantheae alliance</taxon>
        <taxon>Heliantheae</taxon>
        <taxon>Helianthus</taxon>
    </lineage>
</organism>
<proteinExistence type="predicted"/>
<reference evidence="2" key="3">
    <citation type="submission" date="2020-06" db="EMBL/GenBank/DDBJ databases">
        <title>Helianthus annuus Genome sequencing and assembly Release 2.</title>
        <authorList>
            <person name="Gouzy J."/>
            <person name="Langlade N."/>
            <person name="Munos S."/>
        </authorList>
    </citation>
    <scope>NUCLEOTIDE SEQUENCE</scope>
    <source>
        <tissue evidence="2">Leaves</tissue>
    </source>
</reference>
<evidence type="ECO:0000313" key="2">
    <source>
        <dbReference type="EMBL" id="KAF5769955.1"/>
    </source>
</evidence>
<sequence>MISRSSNNREVPAMKPPTNNTHLNLLYTPPFVNPPHDSLLPQVNDRPPPSGGGVRRRKHSVEREREEPWREKAELERVAAAVVHVEAATAEYLWWPVGDVEAATAE</sequence>
<dbReference type="AlphaFoldDB" id="A0A251SJ40"/>
<feature type="region of interest" description="Disordered" evidence="1">
    <location>
        <begin position="1"/>
        <end position="70"/>
    </location>
</feature>
<protein>
    <submittedName>
        <fullName evidence="3">Uncharacterized protein</fullName>
    </submittedName>
</protein>
<feature type="compositionally biased region" description="Basic and acidic residues" evidence="1">
    <location>
        <begin position="61"/>
        <end position="70"/>
    </location>
</feature>
<gene>
    <name evidence="3" type="ORF">HannXRQ_Chr14g0450331</name>
    <name evidence="2" type="ORF">HanXRQr2_Chr14g0654121</name>
</gene>
<dbReference type="EMBL" id="CM007903">
    <property type="protein sequence ID" value="OTF98866.1"/>
    <property type="molecule type" value="Genomic_DNA"/>
</dbReference>
<reference evidence="2 4" key="1">
    <citation type="journal article" date="2017" name="Nature">
        <title>The sunflower genome provides insights into oil metabolism, flowering and Asterid evolution.</title>
        <authorList>
            <person name="Badouin H."/>
            <person name="Gouzy J."/>
            <person name="Grassa C.J."/>
            <person name="Murat F."/>
            <person name="Staton S.E."/>
            <person name="Cottret L."/>
            <person name="Lelandais-Briere C."/>
            <person name="Owens G.L."/>
            <person name="Carrere S."/>
            <person name="Mayjonade B."/>
            <person name="Legrand L."/>
            <person name="Gill N."/>
            <person name="Kane N.C."/>
            <person name="Bowers J.E."/>
            <person name="Hubner S."/>
            <person name="Bellec A."/>
            <person name="Berard A."/>
            <person name="Berges H."/>
            <person name="Blanchet N."/>
            <person name="Boniface M.C."/>
            <person name="Brunel D."/>
            <person name="Catrice O."/>
            <person name="Chaidir N."/>
            <person name="Claudel C."/>
            <person name="Donnadieu C."/>
            <person name="Faraut T."/>
            <person name="Fievet G."/>
            <person name="Helmstetter N."/>
            <person name="King M."/>
            <person name="Knapp S.J."/>
            <person name="Lai Z."/>
            <person name="Le Paslier M.C."/>
            <person name="Lippi Y."/>
            <person name="Lorenzon L."/>
            <person name="Mandel J.R."/>
            <person name="Marage G."/>
            <person name="Marchand G."/>
            <person name="Marquand E."/>
            <person name="Bret-Mestries E."/>
            <person name="Morien E."/>
            <person name="Nambeesan S."/>
            <person name="Nguyen T."/>
            <person name="Pegot-Espagnet P."/>
            <person name="Pouilly N."/>
            <person name="Raftis F."/>
            <person name="Sallet E."/>
            <person name="Schiex T."/>
            <person name="Thomas J."/>
            <person name="Vandecasteele C."/>
            <person name="Vares D."/>
            <person name="Vear F."/>
            <person name="Vautrin S."/>
            <person name="Crespi M."/>
            <person name="Mangin B."/>
            <person name="Burke J.M."/>
            <person name="Salse J."/>
            <person name="Munos S."/>
            <person name="Vincourt P."/>
            <person name="Rieseberg L.H."/>
            <person name="Langlade N.B."/>
        </authorList>
    </citation>
    <scope>NUCLEOTIDE SEQUENCE [LARGE SCALE GENOMIC DNA]</scope>
    <source>
        <strain evidence="4">cv. SF193</strain>
        <tissue evidence="2">Leaves</tissue>
    </source>
</reference>
<dbReference type="InParanoid" id="A0A251SJ40"/>
<reference evidence="3" key="2">
    <citation type="submission" date="2017-02" db="EMBL/GenBank/DDBJ databases">
        <title>Sunflower complete genome.</title>
        <authorList>
            <person name="Langlade N."/>
            <person name="Munos S."/>
        </authorList>
    </citation>
    <scope>NUCLEOTIDE SEQUENCE [LARGE SCALE GENOMIC DNA]</scope>
    <source>
        <tissue evidence="3">Leaves</tissue>
    </source>
</reference>
<dbReference type="Gramene" id="mRNA:HanXRQr2_Chr14g0654121">
    <property type="protein sequence ID" value="CDS:HanXRQr2_Chr14g0654121.1"/>
    <property type="gene ID" value="HanXRQr2_Chr14g0654121"/>
</dbReference>
<evidence type="ECO:0000313" key="3">
    <source>
        <dbReference type="EMBL" id="OTF98866.1"/>
    </source>
</evidence>
<accession>A0A251SJ40</accession>
<dbReference type="Proteomes" id="UP000215914">
    <property type="component" value="Chromosome 14"/>
</dbReference>
<dbReference type="EMBL" id="MNCJ02000329">
    <property type="protein sequence ID" value="KAF5769955.1"/>
    <property type="molecule type" value="Genomic_DNA"/>
</dbReference>